<comment type="caution">
    <text evidence="6">The sequence shown here is derived from an EMBL/GenBank/DDBJ whole genome shotgun (WGS) entry which is preliminary data.</text>
</comment>
<accession>A0A2S6N0L3</accession>
<sequence>MASCSRTAKSSATPERTPLRAAPGDQAPDRGLSLPVRLKLLDEKTFSRDGRIDFIDNAVSTESGTIRARAEFSNADGKLTPGMFARIQLSSSAAVDALLVPDAAVGSEQVRKFVYVVDANNVVAPKYVTLGPLVDGLRVIETGLDADDTIVTVGLMRVRPGAKVSPQQATAQAETKTKAN</sequence>
<dbReference type="OrthoDB" id="8435523at2"/>
<dbReference type="Pfam" id="PF25967">
    <property type="entry name" value="RND-MFP_C"/>
    <property type="match status" value="1"/>
</dbReference>
<dbReference type="InterPro" id="IPR058627">
    <property type="entry name" value="MdtA-like_C"/>
</dbReference>
<evidence type="ECO:0000313" key="6">
    <source>
        <dbReference type="EMBL" id="PPQ28161.1"/>
    </source>
</evidence>
<dbReference type="PANTHER" id="PTHR30158:SF10">
    <property type="entry name" value="CATION EFFLUX PUMP"/>
    <property type="match status" value="1"/>
</dbReference>
<reference evidence="6 7" key="1">
    <citation type="journal article" date="2018" name="Arch. Microbiol.">
        <title>New insights into the metabolic potential of the phototrophic purple bacterium Rhodopila globiformis DSM 161(T) from its draft genome sequence and evidence for a vanadium-dependent nitrogenase.</title>
        <authorList>
            <person name="Imhoff J.F."/>
            <person name="Rahn T."/>
            <person name="Kunzel S."/>
            <person name="Neulinger S.C."/>
        </authorList>
    </citation>
    <scope>NUCLEOTIDE SEQUENCE [LARGE SCALE GENOMIC DNA]</scope>
    <source>
        <strain evidence="6 7">DSM 16996</strain>
    </source>
</reference>
<dbReference type="AlphaFoldDB" id="A0A2S6N0L3"/>
<dbReference type="EMBL" id="NHSJ01000114">
    <property type="protein sequence ID" value="PPQ28161.1"/>
    <property type="molecule type" value="Genomic_DNA"/>
</dbReference>
<dbReference type="FunFam" id="2.40.420.20:FF:000001">
    <property type="entry name" value="Efflux RND transporter periplasmic adaptor subunit"/>
    <property type="match status" value="1"/>
</dbReference>
<evidence type="ECO:0000259" key="4">
    <source>
        <dbReference type="Pfam" id="PF25944"/>
    </source>
</evidence>
<evidence type="ECO:0000313" key="7">
    <source>
        <dbReference type="Proteomes" id="UP000239089"/>
    </source>
</evidence>
<dbReference type="Pfam" id="PF25944">
    <property type="entry name" value="Beta-barrel_RND"/>
    <property type="match status" value="1"/>
</dbReference>
<feature type="compositionally biased region" description="Polar residues" evidence="3">
    <location>
        <begin position="1"/>
        <end position="14"/>
    </location>
</feature>
<evidence type="ECO:0000259" key="5">
    <source>
        <dbReference type="Pfam" id="PF25967"/>
    </source>
</evidence>
<dbReference type="GO" id="GO:0046677">
    <property type="term" value="P:response to antibiotic"/>
    <property type="evidence" value="ECO:0007669"/>
    <property type="project" value="TreeGrafter"/>
</dbReference>
<keyword evidence="7" id="KW-1185">Reference proteome</keyword>
<dbReference type="GO" id="GO:0005886">
    <property type="term" value="C:plasma membrane"/>
    <property type="evidence" value="ECO:0007669"/>
    <property type="project" value="TreeGrafter"/>
</dbReference>
<dbReference type="NCBIfam" id="TIGR01730">
    <property type="entry name" value="RND_mfp"/>
    <property type="match status" value="1"/>
</dbReference>
<dbReference type="Proteomes" id="UP000239089">
    <property type="component" value="Unassembled WGS sequence"/>
</dbReference>
<comment type="subcellular location">
    <subcellularLocation>
        <location evidence="1">Cell envelope</location>
    </subcellularLocation>
</comment>
<dbReference type="InterPro" id="IPR006143">
    <property type="entry name" value="RND_pump_MFP"/>
</dbReference>
<evidence type="ECO:0000256" key="1">
    <source>
        <dbReference type="ARBA" id="ARBA00004196"/>
    </source>
</evidence>
<protein>
    <submittedName>
        <fullName evidence="6">Uncharacterized protein</fullName>
    </submittedName>
</protein>
<feature type="domain" description="Multidrug resistance protein MdtA-like beta-barrel" evidence="4">
    <location>
        <begin position="33"/>
        <end position="90"/>
    </location>
</feature>
<dbReference type="GO" id="GO:0030313">
    <property type="term" value="C:cell envelope"/>
    <property type="evidence" value="ECO:0007669"/>
    <property type="project" value="UniProtKB-SubCell"/>
</dbReference>
<feature type="region of interest" description="Disordered" evidence="3">
    <location>
        <begin position="1"/>
        <end position="30"/>
    </location>
</feature>
<name>A0A2S6N0L3_9HYPH</name>
<dbReference type="InterPro" id="IPR058626">
    <property type="entry name" value="MdtA-like_b-barrel"/>
</dbReference>
<dbReference type="SUPFAM" id="SSF111369">
    <property type="entry name" value="HlyD-like secretion proteins"/>
    <property type="match status" value="1"/>
</dbReference>
<dbReference type="Gene3D" id="2.40.30.170">
    <property type="match status" value="1"/>
</dbReference>
<dbReference type="Gene3D" id="2.40.420.20">
    <property type="match status" value="1"/>
</dbReference>
<dbReference type="PANTHER" id="PTHR30158">
    <property type="entry name" value="ACRA/E-RELATED COMPONENT OF DRUG EFFLUX TRANSPORTER"/>
    <property type="match status" value="1"/>
</dbReference>
<organism evidence="6 7">
    <name type="scientific">Rhodoblastus sphagnicola</name>
    <dbReference type="NCBI Taxonomy" id="333368"/>
    <lineage>
        <taxon>Bacteria</taxon>
        <taxon>Pseudomonadati</taxon>
        <taxon>Pseudomonadota</taxon>
        <taxon>Alphaproteobacteria</taxon>
        <taxon>Hyphomicrobiales</taxon>
        <taxon>Rhodoblastaceae</taxon>
        <taxon>Rhodoblastus</taxon>
    </lineage>
</organism>
<dbReference type="GO" id="GO:0022857">
    <property type="term" value="F:transmembrane transporter activity"/>
    <property type="evidence" value="ECO:0007669"/>
    <property type="project" value="InterPro"/>
</dbReference>
<evidence type="ECO:0000256" key="3">
    <source>
        <dbReference type="SAM" id="MobiDB-lite"/>
    </source>
</evidence>
<comment type="similarity">
    <text evidence="2">Belongs to the membrane fusion protein (MFP) (TC 8.A.1) family.</text>
</comment>
<evidence type="ECO:0000256" key="2">
    <source>
        <dbReference type="ARBA" id="ARBA00009477"/>
    </source>
</evidence>
<gene>
    <name evidence="6" type="ORF">CCR94_18420</name>
</gene>
<feature type="domain" description="Multidrug resistance protein MdtA-like C-terminal permuted SH3" evidence="5">
    <location>
        <begin position="96"/>
        <end position="155"/>
    </location>
</feature>
<proteinExistence type="inferred from homology"/>